<dbReference type="InterPro" id="IPR011333">
    <property type="entry name" value="SKP1/BTB/POZ_sf"/>
</dbReference>
<comment type="function">
    <text evidence="5">Putative transcription factor required for axon growth and guidance in the central and peripheral nervous systems. Repels CNS axons away from the midline by promoting the expression of the midline repellent sli and its receptor robo.</text>
</comment>
<dbReference type="SMART" id="SM00225">
    <property type="entry name" value="BTB"/>
    <property type="match status" value="1"/>
</dbReference>
<accession>A0AAE1F476</accession>
<dbReference type="GO" id="GO:0045467">
    <property type="term" value="P:R7 cell development"/>
    <property type="evidence" value="ECO:0007669"/>
    <property type="project" value="UniProtKB-ARBA"/>
</dbReference>
<evidence type="ECO:0000313" key="11">
    <source>
        <dbReference type="Proteomes" id="UP001286313"/>
    </source>
</evidence>
<evidence type="ECO:0000256" key="5">
    <source>
        <dbReference type="ARBA" id="ARBA00037382"/>
    </source>
</evidence>
<dbReference type="GO" id="GO:0008406">
    <property type="term" value="P:gonad development"/>
    <property type="evidence" value="ECO:0007669"/>
    <property type="project" value="UniProtKB-ARBA"/>
</dbReference>
<dbReference type="GO" id="GO:0048813">
    <property type="term" value="P:dendrite morphogenesis"/>
    <property type="evidence" value="ECO:0007669"/>
    <property type="project" value="UniProtKB-ARBA"/>
</dbReference>
<dbReference type="Gene3D" id="3.30.160.60">
    <property type="entry name" value="Classic Zinc Finger"/>
    <property type="match status" value="1"/>
</dbReference>
<dbReference type="Gene3D" id="3.30.710.10">
    <property type="entry name" value="Potassium Channel Kv1.1, Chain A"/>
    <property type="match status" value="1"/>
</dbReference>
<keyword evidence="3" id="KW-0524">Neurogenesis</keyword>
<feature type="compositionally biased region" description="Gly residues" evidence="7">
    <location>
        <begin position="336"/>
        <end position="346"/>
    </location>
</feature>
<protein>
    <submittedName>
        <fullName evidence="10">Uncharacterized protein</fullName>
    </submittedName>
</protein>
<feature type="compositionally biased region" description="Polar residues" evidence="7">
    <location>
        <begin position="74"/>
        <end position="103"/>
    </location>
</feature>
<dbReference type="SUPFAM" id="SSF57667">
    <property type="entry name" value="beta-beta-alpha zinc fingers"/>
    <property type="match status" value="1"/>
</dbReference>
<organism evidence="10 11">
    <name type="scientific">Petrolisthes cinctipes</name>
    <name type="common">Flat porcelain crab</name>
    <dbReference type="NCBI Taxonomy" id="88211"/>
    <lineage>
        <taxon>Eukaryota</taxon>
        <taxon>Metazoa</taxon>
        <taxon>Ecdysozoa</taxon>
        <taxon>Arthropoda</taxon>
        <taxon>Crustacea</taxon>
        <taxon>Multicrustacea</taxon>
        <taxon>Malacostraca</taxon>
        <taxon>Eumalacostraca</taxon>
        <taxon>Eucarida</taxon>
        <taxon>Decapoda</taxon>
        <taxon>Pleocyemata</taxon>
        <taxon>Anomura</taxon>
        <taxon>Galatheoidea</taxon>
        <taxon>Porcellanidae</taxon>
        <taxon>Petrolisthes</taxon>
    </lineage>
</organism>
<dbReference type="InterPro" id="IPR036236">
    <property type="entry name" value="Znf_C2H2_sf"/>
</dbReference>
<dbReference type="CDD" id="cd18315">
    <property type="entry name" value="BTB_POZ_BAB-like"/>
    <property type="match status" value="1"/>
</dbReference>
<dbReference type="SUPFAM" id="SSF54695">
    <property type="entry name" value="POZ domain"/>
    <property type="match status" value="1"/>
</dbReference>
<dbReference type="PANTHER" id="PTHR23110">
    <property type="entry name" value="BTB DOMAIN TRANSCRIPTION FACTOR"/>
    <property type="match status" value="1"/>
</dbReference>
<proteinExistence type="predicted"/>
<dbReference type="InterPro" id="IPR000210">
    <property type="entry name" value="BTB/POZ_dom"/>
</dbReference>
<keyword evidence="4" id="KW-0539">Nucleus</keyword>
<evidence type="ECO:0000256" key="1">
    <source>
        <dbReference type="ARBA" id="ARBA00022473"/>
    </source>
</evidence>
<feature type="compositionally biased region" description="Pro residues" evidence="7">
    <location>
        <begin position="465"/>
        <end position="475"/>
    </location>
</feature>
<dbReference type="GO" id="GO:0035167">
    <property type="term" value="P:larval lymph gland hemopoiesis"/>
    <property type="evidence" value="ECO:0007669"/>
    <property type="project" value="UniProtKB-ARBA"/>
</dbReference>
<evidence type="ECO:0000259" key="8">
    <source>
        <dbReference type="PROSITE" id="PS50097"/>
    </source>
</evidence>
<dbReference type="PROSITE" id="PS50157">
    <property type="entry name" value="ZINC_FINGER_C2H2_2"/>
    <property type="match status" value="2"/>
</dbReference>
<feature type="region of interest" description="Disordered" evidence="7">
    <location>
        <begin position="454"/>
        <end position="538"/>
    </location>
</feature>
<dbReference type="GO" id="GO:0007526">
    <property type="term" value="P:larval somatic muscle development"/>
    <property type="evidence" value="ECO:0007669"/>
    <property type="project" value="UniProtKB-ARBA"/>
</dbReference>
<feature type="compositionally biased region" description="Basic residues" evidence="7">
    <location>
        <begin position="514"/>
        <end position="527"/>
    </location>
</feature>
<keyword evidence="6" id="KW-0479">Metal-binding</keyword>
<dbReference type="GO" id="GO:0006357">
    <property type="term" value="P:regulation of transcription by RNA polymerase II"/>
    <property type="evidence" value="ECO:0007669"/>
    <property type="project" value="TreeGrafter"/>
</dbReference>
<comment type="caution">
    <text evidence="10">The sequence shown here is derived from an EMBL/GenBank/DDBJ whole genome shotgun (WGS) entry which is preliminary data.</text>
</comment>
<keyword evidence="6" id="KW-0862">Zinc</keyword>
<dbReference type="GO" id="GO:0016199">
    <property type="term" value="P:axon midline choice point recognition"/>
    <property type="evidence" value="ECO:0007669"/>
    <property type="project" value="UniProtKB-ARBA"/>
</dbReference>
<dbReference type="EMBL" id="JAWQEG010003302">
    <property type="protein sequence ID" value="KAK3866967.1"/>
    <property type="molecule type" value="Genomic_DNA"/>
</dbReference>
<evidence type="ECO:0000256" key="2">
    <source>
        <dbReference type="ARBA" id="ARBA00022782"/>
    </source>
</evidence>
<dbReference type="GO" id="GO:0007464">
    <property type="term" value="P:R3/R4 cell fate commitment"/>
    <property type="evidence" value="ECO:0007669"/>
    <property type="project" value="UniProtKB-ARBA"/>
</dbReference>
<dbReference type="PROSITE" id="PS50097">
    <property type="entry name" value="BTB"/>
    <property type="match status" value="1"/>
</dbReference>
<evidence type="ECO:0000256" key="6">
    <source>
        <dbReference type="PROSITE-ProRule" id="PRU00042"/>
    </source>
</evidence>
<name>A0AAE1F476_PETCI</name>
<keyword evidence="2" id="KW-0221">Differentiation</keyword>
<evidence type="ECO:0000256" key="4">
    <source>
        <dbReference type="ARBA" id="ARBA00023242"/>
    </source>
</evidence>
<feature type="domain" description="C2H2-type" evidence="9">
    <location>
        <begin position="614"/>
        <end position="641"/>
    </location>
</feature>
<dbReference type="Pfam" id="PF00651">
    <property type="entry name" value="BTB"/>
    <property type="match status" value="1"/>
</dbReference>
<dbReference type="SMART" id="SM00355">
    <property type="entry name" value="ZnF_C2H2"/>
    <property type="match status" value="2"/>
</dbReference>
<keyword evidence="6" id="KW-0863">Zinc-finger</keyword>
<feature type="compositionally biased region" description="Basic and acidic residues" evidence="7">
    <location>
        <begin position="379"/>
        <end position="393"/>
    </location>
</feature>
<dbReference type="Proteomes" id="UP001286313">
    <property type="component" value="Unassembled WGS sequence"/>
</dbReference>
<keyword evidence="11" id="KW-1185">Reference proteome</keyword>
<dbReference type="GO" id="GO:0005634">
    <property type="term" value="C:nucleus"/>
    <property type="evidence" value="ECO:0007669"/>
    <property type="project" value="UniProtKB-ARBA"/>
</dbReference>
<dbReference type="InterPro" id="IPR013087">
    <property type="entry name" value="Znf_C2H2_type"/>
</dbReference>
<keyword evidence="1" id="KW-0217">Developmental protein</keyword>
<dbReference type="GO" id="GO:0008270">
    <property type="term" value="F:zinc ion binding"/>
    <property type="evidence" value="ECO:0007669"/>
    <property type="project" value="UniProtKB-KW"/>
</dbReference>
<feature type="domain" description="C2H2-type" evidence="9">
    <location>
        <begin position="640"/>
        <end position="669"/>
    </location>
</feature>
<feature type="domain" description="BTB" evidence="8">
    <location>
        <begin position="150"/>
        <end position="215"/>
    </location>
</feature>
<evidence type="ECO:0000313" key="10">
    <source>
        <dbReference type="EMBL" id="KAK3866967.1"/>
    </source>
</evidence>
<dbReference type="GO" id="GO:0045476">
    <property type="term" value="P:nurse cell apoptotic process"/>
    <property type="evidence" value="ECO:0007669"/>
    <property type="project" value="UniProtKB-ARBA"/>
</dbReference>
<sequence length="715" mass="77249">MCMLVGVWVVVPNRRVPAEGGRWAREQRAAAGGAAVAGGGGAPGYSCQDIDPPLATPLEKTIGGSPDCDHKDTNNTAPTRRTSQDDLSYLTQSLASPETPTKTTAKRSPLDHNHNSSTMGSEQHYSLRWNDYTVKIVTAFQSLRDEEDFVDVTVACDGHSYSAHKMVLSACSPYFRALLRANPCQHPIVILKDVGHVELERLLEFMYNGEVSIAQDQLAAFLKTAENLKIRGLAGSSDDLDQAGIHRPDVSYSYTSGGGGGATSGRSSPSAGYAPSQSSKDDDLGVESGGTGYHTRPDSPPPKRRKRSSAPAASTTDPNTTSQTAEGVVEASVEGESGGSLAGTGLAGEDDIRLDRRELKSEPGDALAEVYSESSEMSTDPHSHSGEGMDPRHPVLYPIAMPGTSGGVGNQDGVGTHEPGAAPGGAVCEALNLSLRPPLPQANGTLHQPLLSHHLHHHPHHHQQPPLPPPPPPPQPHHHHHQHHHHQQQQHHHHHHHQQQQPQQQQPQQQQLHPLHHHQHHHQHQHQHQQQQQQLTTSVTPTITHVASTDTTETFEVKIHPAVAVAAAAGGLVYPDDALDLAQDSKMAAMVMGAEVKEDPGLLEAAQEYKTKLYPCPECHKVFRHPMSLHHHRHVHKGTYTCQSCGKVFSRRWDLHRHLHRSKMGCRRPNHVTSGAVVAASAPAAVATVATTAAVTVTTAHRAEFALDLNNPPSN</sequence>
<feature type="region of interest" description="Disordered" evidence="7">
    <location>
        <begin position="53"/>
        <end position="122"/>
    </location>
</feature>
<reference evidence="10" key="1">
    <citation type="submission" date="2023-10" db="EMBL/GenBank/DDBJ databases">
        <title>Genome assemblies of two species of porcelain crab, Petrolisthes cinctipes and Petrolisthes manimaculis (Anomura: Porcellanidae).</title>
        <authorList>
            <person name="Angst P."/>
        </authorList>
    </citation>
    <scope>NUCLEOTIDE SEQUENCE</scope>
    <source>
        <strain evidence="10">PB745_01</strain>
        <tissue evidence="10">Gill</tissue>
    </source>
</reference>
<feature type="compositionally biased region" description="Basic residues" evidence="7">
    <location>
        <begin position="476"/>
        <end position="498"/>
    </location>
</feature>
<feature type="region of interest" description="Disordered" evidence="7">
    <location>
        <begin position="251"/>
        <end position="350"/>
    </location>
</feature>
<evidence type="ECO:0000259" key="9">
    <source>
        <dbReference type="PROSITE" id="PS50157"/>
    </source>
</evidence>
<dbReference type="PROSITE" id="PS00028">
    <property type="entry name" value="ZINC_FINGER_C2H2_1"/>
    <property type="match status" value="1"/>
</dbReference>
<feature type="compositionally biased region" description="Basic residues" evidence="7">
    <location>
        <begin position="454"/>
        <end position="463"/>
    </location>
</feature>
<feature type="compositionally biased region" description="Polar residues" evidence="7">
    <location>
        <begin position="315"/>
        <end position="324"/>
    </location>
</feature>
<dbReference type="AlphaFoldDB" id="A0AAE1F476"/>
<dbReference type="InterPro" id="IPR051095">
    <property type="entry name" value="Dros_DevTransReg"/>
</dbReference>
<feature type="compositionally biased region" description="Low complexity" evidence="7">
    <location>
        <begin position="499"/>
        <end position="513"/>
    </location>
</feature>
<dbReference type="PANTHER" id="PTHR23110:SF111">
    <property type="entry name" value="LONGITUDINALS LACKING PROTEIN, ISOFORMS F_I_K_T"/>
    <property type="match status" value="1"/>
</dbReference>
<evidence type="ECO:0000256" key="7">
    <source>
        <dbReference type="SAM" id="MobiDB-lite"/>
    </source>
</evidence>
<feature type="region of interest" description="Disordered" evidence="7">
    <location>
        <begin position="370"/>
        <end position="393"/>
    </location>
</feature>
<evidence type="ECO:0000256" key="3">
    <source>
        <dbReference type="ARBA" id="ARBA00022902"/>
    </source>
</evidence>
<gene>
    <name evidence="10" type="ORF">Pcinc_027525</name>
</gene>
<feature type="compositionally biased region" description="Low complexity" evidence="7">
    <location>
        <begin position="325"/>
        <end position="335"/>
    </location>
</feature>